<proteinExistence type="predicted"/>
<dbReference type="AlphaFoldDB" id="A0A3A1Y8F4"/>
<feature type="chain" id="PRO_5017331744" description="DUF4410 domain-containing protein" evidence="1">
    <location>
        <begin position="21"/>
        <end position="171"/>
    </location>
</feature>
<accession>A0A3A1Y8F4</accession>
<dbReference type="PROSITE" id="PS51257">
    <property type="entry name" value="PROKAR_LIPOPROTEIN"/>
    <property type="match status" value="1"/>
</dbReference>
<gene>
    <name evidence="2" type="ORF">CKF59_06345</name>
</gene>
<evidence type="ECO:0000313" key="3">
    <source>
        <dbReference type="Proteomes" id="UP000265964"/>
    </source>
</evidence>
<keyword evidence="3" id="KW-1185">Reference proteome</keyword>
<dbReference type="RefSeq" id="WP_119535111.1">
    <property type="nucleotide sequence ID" value="NZ_NRJF01000193.1"/>
</dbReference>
<dbReference type="OrthoDB" id="5678999at2"/>
<dbReference type="Pfam" id="PF14366">
    <property type="entry name" value="DUF4410"/>
    <property type="match status" value="1"/>
</dbReference>
<organism evidence="2 3">
    <name type="scientific">Psittacicella gerlachiana</name>
    <dbReference type="NCBI Taxonomy" id="2028574"/>
    <lineage>
        <taxon>Bacteria</taxon>
        <taxon>Pseudomonadati</taxon>
        <taxon>Pseudomonadota</taxon>
        <taxon>Gammaproteobacteria</taxon>
        <taxon>Pasteurellales</taxon>
        <taxon>Psittacicellaceae</taxon>
        <taxon>Psittacicella</taxon>
    </lineage>
</organism>
<keyword evidence="1" id="KW-0732">Signal</keyword>
<protein>
    <recommendedName>
        <fullName evidence="4">DUF4410 domain-containing protein</fullName>
    </recommendedName>
</protein>
<sequence length="171" mass="19699">MSQYKYFSLIIAIFCSFFLASCSVNTVMEKNPEATFDYRGFKVVNTSDLNDETIKEASIRFTQRLDKTLHQYFINEQEDVEVQVHVERYKPGSRLLRYLIGFGAGQAHLLAEVTIISKRQESYGRTDVTIVTSSRIFMGIFGGNAKSSIDRAVRQVVRDILKEKFFVRKTK</sequence>
<name>A0A3A1Y8F4_9GAMM</name>
<dbReference type="Proteomes" id="UP000265964">
    <property type="component" value="Unassembled WGS sequence"/>
</dbReference>
<dbReference type="InterPro" id="IPR025522">
    <property type="entry name" value="DUF4410"/>
</dbReference>
<reference evidence="2 3" key="1">
    <citation type="submission" date="2017-08" db="EMBL/GenBank/DDBJ databases">
        <title>Reclassification of Bisgaard taxon 37 and 44.</title>
        <authorList>
            <person name="Christensen H."/>
        </authorList>
    </citation>
    <scope>NUCLEOTIDE SEQUENCE [LARGE SCALE GENOMIC DNA]</scope>
    <source>
        <strain evidence="2 3">EEAB3T1</strain>
    </source>
</reference>
<evidence type="ECO:0000313" key="2">
    <source>
        <dbReference type="EMBL" id="RIY33510.1"/>
    </source>
</evidence>
<evidence type="ECO:0000256" key="1">
    <source>
        <dbReference type="SAM" id="SignalP"/>
    </source>
</evidence>
<feature type="signal peptide" evidence="1">
    <location>
        <begin position="1"/>
        <end position="20"/>
    </location>
</feature>
<dbReference type="EMBL" id="NRJF01000193">
    <property type="protein sequence ID" value="RIY33510.1"/>
    <property type="molecule type" value="Genomic_DNA"/>
</dbReference>
<comment type="caution">
    <text evidence="2">The sequence shown here is derived from an EMBL/GenBank/DDBJ whole genome shotgun (WGS) entry which is preliminary data.</text>
</comment>
<evidence type="ECO:0008006" key="4">
    <source>
        <dbReference type="Google" id="ProtNLM"/>
    </source>
</evidence>